<dbReference type="RefSeq" id="WP_231058668.1">
    <property type="nucleotide sequence ID" value="NZ_JAJNOC010000004.1"/>
</dbReference>
<evidence type="ECO:0000259" key="2">
    <source>
        <dbReference type="Pfam" id="PF19501"/>
    </source>
</evidence>
<evidence type="ECO:0000313" key="4">
    <source>
        <dbReference type="Proteomes" id="UP001179361"/>
    </source>
</evidence>
<proteinExistence type="predicted"/>
<dbReference type="EMBL" id="JAJNOC010000004">
    <property type="protein sequence ID" value="MCD2517370.1"/>
    <property type="molecule type" value="Genomic_DNA"/>
</dbReference>
<reference evidence="3" key="1">
    <citation type="submission" date="2021-11" db="EMBL/GenBank/DDBJ databases">
        <title>The complete genome of Massilia sp sp. G4R7.</title>
        <authorList>
            <person name="Liu L."/>
            <person name="Yue J."/>
            <person name="Yuan J."/>
            <person name="Yang F."/>
            <person name="Li L."/>
        </authorList>
    </citation>
    <scope>NUCLEOTIDE SEQUENCE</scope>
    <source>
        <strain evidence="3">G4R7</strain>
    </source>
</reference>
<protein>
    <recommendedName>
        <fullName evidence="2">PcRGLX/YetA-like N-terminal RIFT barrel domain-containing protein</fullName>
    </recommendedName>
</protein>
<feature type="signal peptide" evidence="1">
    <location>
        <begin position="1"/>
        <end position="21"/>
    </location>
</feature>
<comment type="caution">
    <text evidence="3">The sequence shown here is derived from an EMBL/GenBank/DDBJ whole genome shotgun (WGS) entry which is preliminary data.</text>
</comment>
<accession>A0ABS8Q9T8</accession>
<evidence type="ECO:0000256" key="1">
    <source>
        <dbReference type="SAM" id="SignalP"/>
    </source>
</evidence>
<dbReference type="Pfam" id="PF19501">
    <property type="entry name" value="PcRGLX_1st"/>
    <property type="match status" value="1"/>
</dbReference>
<dbReference type="Proteomes" id="UP001179361">
    <property type="component" value="Unassembled WGS sequence"/>
</dbReference>
<keyword evidence="1" id="KW-0732">Signal</keyword>
<evidence type="ECO:0000313" key="3">
    <source>
        <dbReference type="EMBL" id="MCD2517370.1"/>
    </source>
</evidence>
<feature type="chain" id="PRO_5046269239" description="PcRGLX/YetA-like N-terminal RIFT barrel domain-containing protein" evidence="1">
    <location>
        <begin position="22"/>
        <end position="737"/>
    </location>
</feature>
<gene>
    <name evidence="3" type="ORF">LQ564_13730</name>
</gene>
<sequence>MLLSRLSVVVFSLAVPGAAQAQEFPAGGGLDDARVLEHRYGKSAPTKADAAPARAAAAAPIPGALATLSFGNTGQQDQDDVPVTFGQVFGVGQVASSQQLQARLADGGSVPVQVDIKSRHPDGSVRHAVVSLVLAHLPRDRPAVIGLFAGGAKGVAPAAGQRAAMPGKELDARVEARLEGKRWSAQLRPLLDQDRGALWLDGPVAREWLLSTPLLDAEGRPHPHLAARFAVRWYPLLARARIDVTVENNWAWEPAPQNFVYDARIIVGENEVYAHPGLNHYHHARWRKLFWWGGEPALHVRHDTRQLIGSRAVPNYDQSVRIDEKALAQLYGIWNREKAEPMSTGLATRAMPTTGGRPDIGLMPGWAAMYLLGMDPRAREMTMGTADLAGSWSMHYRDRRTGLPVSLLDFPYMTLVGNPGDTRNPATGKSEMFPACVRRGACDTPNQHDISHQPAFSYLPYLLTGDHFHLEELQFWAMYDVFNSNPGYRDASKGLLRPEQVRGQAWALRTLGEAAYITPDTHPLKRHFARILDDNLDWYNASYADNPQANRLGAIVNGYAMAYHDKRGLAPWQDDFFTAAVGHLAELGFAKARPLLRWKAAYPVMRMTGDGMCWIHGAMYSMIVRDNERAPFFTTIGDAYRASVTPEMAALPCAGPDMASALKLRVGEMTGYSSGDSGYPSNMQPALAYAADVLGEPGRKAWRRFMARSVKPDYGLGPQFAIIPRTESGAAEEVQQR</sequence>
<name>A0ABS8Q9T8_9BURK</name>
<keyword evidence="4" id="KW-1185">Reference proteome</keyword>
<dbReference type="InterPro" id="IPR048329">
    <property type="entry name" value="PcRGLX_1st"/>
</dbReference>
<feature type="domain" description="PcRGLX/YetA-like N-terminal RIFT barrel" evidence="2">
    <location>
        <begin position="76"/>
        <end position="131"/>
    </location>
</feature>
<organism evidence="3 4">
    <name type="scientific">Massilia phyllostachyos</name>
    <dbReference type="NCBI Taxonomy" id="2898585"/>
    <lineage>
        <taxon>Bacteria</taxon>
        <taxon>Pseudomonadati</taxon>
        <taxon>Pseudomonadota</taxon>
        <taxon>Betaproteobacteria</taxon>
        <taxon>Burkholderiales</taxon>
        <taxon>Oxalobacteraceae</taxon>
        <taxon>Telluria group</taxon>
        <taxon>Massilia</taxon>
    </lineage>
</organism>